<dbReference type="EMBL" id="QKWP01001460">
    <property type="protein sequence ID" value="RIB08792.1"/>
    <property type="molecule type" value="Genomic_DNA"/>
</dbReference>
<keyword evidence="1" id="KW-0812">Transmembrane</keyword>
<keyword evidence="3" id="KW-1185">Reference proteome</keyword>
<evidence type="ECO:0000313" key="3">
    <source>
        <dbReference type="Proteomes" id="UP000266673"/>
    </source>
</evidence>
<feature type="transmembrane region" description="Helical" evidence="1">
    <location>
        <begin position="7"/>
        <end position="29"/>
    </location>
</feature>
<protein>
    <submittedName>
        <fullName evidence="2">Uncharacterized protein</fullName>
    </submittedName>
</protein>
<gene>
    <name evidence="2" type="ORF">C2G38_2110225</name>
</gene>
<accession>A0A397UES1</accession>
<name>A0A397UES1_9GLOM</name>
<sequence length="60" mass="7062">MILFYPTCLLFMIVVKLLIFNTRFLNFILVVTEPELQLFRGYLFVISSFLIHGVCINFSI</sequence>
<evidence type="ECO:0000313" key="2">
    <source>
        <dbReference type="EMBL" id="RIB08792.1"/>
    </source>
</evidence>
<evidence type="ECO:0000256" key="1">
    <source>
        <dbReference type="SAM" id="Phobius"/>
    </source>
</evidence>
<proteinExistence type="predicted"/>
<dbReference type="Proteomes" id="UP000266673">
    <property type="component" value="Unassembled WGS sequence"/>
</dbReference>
<feature type="transmembrane region" description="Helical" evidence="1">
    <location>
        <begin position="41"/>
        <end position="59"/>
    </location>
</feature>
<dbReference type="AlphaFoldDB" id="A0A397UES1"/>
<comment type="caution">
    <text evidence="2">The sequence shown here is derived from an EMBL/GenBank/DDBJ whole genome shotgun (WGS) entry which is preliminary data.</text>
</comment>
<keyword evidence="1" id="KW-1133">Transmembrane helix</keyword>
<organism evidence="2 3">
    <name type="scientific">Gigaspora rosea</name>
    <dbReference type="NCBI Taxonomy" id="44941"/>
    <lineage>
        <taxon>Eukaryota</taxon>
        <taxon>Fungi</taxon>
        <taxon>Fungi incertae sedis</taxon>
        <taxon>Mucoromycota</taxon>
        <taxon>Glomeromycotina</taxon>
        <taxon>Glomeromycetes</taxon>
        <taxon>Diversisporales</taxon>
        <taxon>Gigasporaceae</taxon>
        <taxon>Gigaspora</taxon>
    </lineage>
</organism>
<reference evidence="2 3" key="1">
    <citation type="submission" date="2018-06" db="EMBL/GenBank/DDBJ databases">
        <title>Comparative genomics reveals the genomic features of Rhizophagus irregularis, R. cerebriforme, R. diaphanum and Gigaspora rosea, and their symbiotic lifestyle signature.</title>
        <authorList>
            <person name="Morin E."/>
            <person name="San Clemente H."/>
            <person name="Chen E.C.H."/>
            <person name="De La Providencia I."/>
            <person name="Hainaut M."/>
            <person name="Kuo A."/>
            <person name="Kohler A."/>
            <person name="Murat C."/>
            <person name="Tang N."/>
            <person name="Roy S."/>
            <person name="Loubradou J."/>
            <person name="Henrissat B."/>
            <person name="Grigoriev I.V."/>
            <person name="Corradi N."/>
            <person name="Roux C."/>
            <person name="Martin F.M."/>
        </authorList>
    </citation>
    <scope>NUCLEOTIDE SEQUENCE [LARGE SCALE GENOMIC DNA]</scope>
    <source>
        <strain evidence="2 3">DAOM 194757</strain>
    </source>
</reference>
<keyword evidence="1" id="KW-0472">Membrane</keyword>